<dbReference type="Pfam" id="PF00208">
    <property type="entry name" value="ELFV_dehydrog"/>
    <property type="match status" value="1"/>
</dbReference>
<dbReference type="SMART" id="SM00839">
    <property type="entry name" value="ELFV_dehydrog"/>
    <property type="match status" value="1"/>
</dbReference>
<evidence type="ECO:0000259" key="2">
    <source>
        <dbReference type="SMART" id="SM00839"/>
    </source>
</evidence>
<dbReference type="GO" id="GO:0004352">
    <property type="term" value="F:glutamate dehydrogenase (NAD+) activity"/>
    <property type="evidence" value="ECO:0007669"/>
    <property type="project" value="TreeGrafter"/>
</dbReference>
<dbReference type="SUPFAM" id="SSF51735">
    <property type="entry name" value="NAD(P)-binding Rossmann-fold domains"/>
    <property type="match status" value="1"/>
</dbReference>
<dbReference type="Gene3D" id="3.40.50.720">
    <property type="entry name" value="NAD(P)-binding Rossmann-like Domain"/>
    <property type="match status" value="1"/>
</dbReference>
<accession>A0A0F9MRI6</accession>
<dbReference type="InterPro" id="IPR036291">
    <property type="entry name" value="NAD(P)-bd_dom_sf"/>
</dbReference>
<sequence>PEADQILFNKGIHVIPDILANAGGVCVSYFEYVQDIRAYFWDLERINRELKRILLEAFNEVYEVSNKRGLSLRTAAYTIAVSRVAKAIELRGIFP</sequence>
<dbReference type="PANTHER" id="PTHR11606:SF13">
    <property type="entry name" value="GLUTAMATE DEHYDROGENASE 1, MITOCHONDRIAL"/>
    <property type="match status" value="1"/>
</dbReference>
<feature type="domain" description="Glutamate/phenylalanine/leucine/valine/L-tryptophan dehydrogenase C-terminal" evidence="2">
    <location>
        <begin position="1"/>
        <end position="92"/>
    </location>
</feature>
<dbReference type="PANTHER" id="PTHR11606">
    <property type="entry name" value="GLUTAMATE DEHYDROGENASE"/>
    <property type="match status" value="1"/>
</dbReference>
<evidence type="ECO:0000313" key="3">
    <source>
        <dbReference type="EMBL" id="KKN09970.1"/>
    </source>
</evidence>
<dbReference type="GO" id="GO:0006538">
    <property type="term" value="P:L-glutamate catabolic process"/>
    <property type="evidence" value="ECO:0007669"/>
    <property type="project" value="TreeGrafter"/>
</dbReference>
<dbReference type="AlphaFoldDB" id="A0A0F9MRI6"/>
<dbReference type="EMBL" id="LAZR01004288">
    <property type="protein sequence ID" value="KKN09970.1"/>
    <property type="molecule type" value="Genomic_DNA"/>
</dbReference>
<proteinExistence type="predicted"/>
<gene>
    <name evidence="3" type="ORF">LCGC14_1041350</name>
</gene>
<reference evidence="3" key="1">
    <citation type="journal article" date="2015" name="Nature">
        <title>Complex archaea that bridge the gap between prokaryotes and eukaryotes.</title>
        <authorList>
            <person name="Spang A."/>
            <person name="Saw J.H."/>
            <person name="Jorgensen S.L."/>
            <person name="Zaremba-Niedzwiedzka K."/>
            <person name="Martijn J."/>
            <person name="Lind A.E."/>
            <person name="van Eijk R."/>
            <person name="Schleper C."/>
            <person name="Guy L."/>
            <person name="Ettema T.J."/>
        </authorList>
    </citation>
    <scope>NUCLEOTIDE SEQUENCE</scope>
</reference>
<evidence type="ECO:0000256" key="1">
    <source>
        <dbReference type="ARBA" id="ARBA00023002"/>
    </source>
</evidence>
<comment type="caution">
    <text evidence="3">The sequence shown here is derived from an EMBL/GenBank/DDBJ whole genome shotgun (WGS) entry which is preliminary data.</text>
</comment>
<keyword evidence="1" id="KW-0560">Oxidoreductase</keyword>
<name>A0A0F9MRI6_9ZZZZ</name>
<feature type="non-terminal residue" evidence="3">
    <location>
        <position position="1"/>
    </location>
</feature>
<protein>
    <recommendedName>
        <fullName evidence="2">Glutamate/phenylalanine/leucine/valine/L-tryptophan dehydrogenase C-terminal domain-containing protein</fullName>
    </recommendedName>
</protein>
<dbReference type="InterPro" id="IPR006096">
    <property type="entry name" value="Glu/Leu/Phe/Val/Trp_DH_C"/>
</dbReference>
<organism evidence="3">
    <name type="scientific">marine sediment metagenome</name>
    <dbReference type="NCBI Taxonomy" id="412755"/>
    <lineage>
        <taxon>unclassified sequences</taxon>
        <taxon>metagenomes</taxon>
        <taxon>ecological metagenomes</taxon>
    </lineage>
</organism>